<dbReference type="Proteomes" id="UP000194632">
    <property type="component" value="Unassembled WGS sequence"/>
</dbReference>
<dbReference type="InterPro" id="IPR036250">
    <property type="entry name" value="AcylCo_DH-like_C"/>
</dbReference>
<dbReference type="InterPro" id="IPR009100">
    <property type="entry name" value="AcylCoA_DH/oxidase_NM_dom_sf"/>
</dbReference>
<dbReference type="SUPFAM" id="SSF56645">
    <property type="entry name" value="Acyl-CoA dehydrogenase NM domain-like"/>
    <property type="match status" value="2"/>
</dbReference>
<dbReference type="InterPro" id="IPR052161">
    <property type="entry name" value="Mycobact_Acyl-CoA_DH"/>
</dbReference>
<keyword evidence="5" id="KW-0560">Oxidoreductase</keyword>
<organism evidence="9 10">
    <name type="scientific">Gordonia lacunae</name>
    <dbReference type="NCBI Taxonomy" id="417102"/>
    <lineage>
        <taxon>Bacteria</taxon>
        <taxon>Bacillati</taxon>
        <taxon>Actinomycetota</taxon>
        <taxon>Actinomycetes</taxon>
        <taxon>Mycobacteriales</taxon>
        <taxon>Gordoniaceae</taxon>
        <taxon>Gordonia</taxon>
    </lineage>
</organism>
<comment type="similarity">
    <text evidence="2">Belongs to the acyl-CoA dehydrogenase family.</text>
</comment>
<feature type="domain" description="Acyl-CoA oxidase/dehydrogenase middle" evidence="7">
    <location>
        <begin position="458"/>
        <end position="552"/>
    </location>
</feature>
<dbReference type="GO" id="GO:0050660">
    <property type="term" value="F:flavin adenine dinucleotide binding"/>
    <property type="evidence" value="ECO:0007669"/>
    <property type="project" value="InterPro"/>
</dbReference>
<evidence type="ECO:0000313" key="10">
    <source>
        <dbReference type="Proteomes" id="UP000194632"/>
    </source>
</evidence>
<evidence type="ECO:0000256" key="4">
    <source>
        <dbReference type="ARBA" id="ARBA00022827"/>
    </source>
</evidence>
<dbReference type="Gene3D" id="1.10.540.10">
    <property type="entry name" value="Acyl-CoA dehydrogenase/oxidase, N-terminal domain"/>
    <property type="match status" value="2"/>
</dbReference>
<dbReference type="GO" id="GO:0016627">
    <property type="term" value="F:oxidoreductase activity, acting on the CH-CH group of donors"/>
    <property type="evidence" value="ECO:0007669"/>
    <property type="project" value="InterPro"/>
</dbReference>
<evidence type="ECO:0000259" key="8">
    <source>
        <dbReference type="Pfam" id="PF02771"/>
    </source>
</evidence>
<dbReference type="InterPro" id="IPR046373">
    <property type="entry name" value="Acyl-CoA_Oxase/DH_mid-dom_sf"/>
</dbReference>
<dbReference type="InterPro" id="IPR006091">
    <property type="entry name" value="Acyl-CoA_Oxase/DH_mid-dom"/>
</dbReference>
<dbReference type="OrthoDB" id="2431337at2"/>
<dbReference type="Pfam" id="PF00441">
    <property type="entry name" value="Acyl-CoA_dh_1"/>
    <property type="match status" value="2"/>
</dbReference>
<dbReference type="STRING" id="417102.CA982_04060"/>
<evidence type="ECO:0000256" key="3">
    <source>
        <dbReference type="ARBA" id="ARBA00022630"/>
    </source>
</evidence>
<dbReference type="Gene3D" id="2.40.110.10">
    <property type="entry name" value="Butyryl-CoA Dehydrogenase, subunit A, domain 2"/>
    <property type="match status" value="1"/>
</dbReference>
<keyword evidence="3" id="KW-0285">Flavoprotein</keyword>
<evidence type="ECO:0000256" key="5">
    <source>
        <dbReference type="ARBA" id="ARBA00023002"/>
    </source>
</evidence>
<comment type="caution">
    <text evidence="9">The sequence shown here is derived from an EMBL/GenBank/DDBJ whole genome shotgun (WGS) entry which is preliminary data.</text>
</comment>
<dbReference type="SUPFAM" id="SSF47203">
    <property type="entry name" value="Acyl-CoA dehydrogenase C-terminal domain-like"/>
    <property type="match status" value="2"/>
</dbReference>
<dbReference type="InterPro" id="IPR009075">
    <property type="entry name" value="AcylCo_DH/oxidase_C"/>
</dbReference>
<dbReference type="InterPro" id="IPR013786">
    <property type="entry name" value="AcylCoA_DH/ox_N"/>
</dbReference>
<dbReference type="PANTHER" id="PTHR43292:SF4">
    <property type="entry name" value="ACYL-COA DEHYDROGENASE FADE34"/>
    <property type="match status" value="1"/>
</dbReference>
<evidence type="ECO:0000259" key="7">
    <source>
        <dbReference type="Pfam" id="PF02770"/>
    </source>
</evidence>
<keyword evidence="4" id="KW-0274">FAD</keyword>
<dbReference type="PANTHER" id="PTHR43292">
    <property type="entry name" value="ACYL-COA DEHYDROGENASE"/>
    <property type="match status" value="1"/>
</dbReference>
<dbReference type="Gene3D" id="1.20.140.10">
    <property type="entry name" value="Butyryl-CoA Dehydrogenase, subunit A, domain 3"/>
    <property type="match status" value="2"/>
</dbReference>
<reference evidence="9 10" key="1">
    <citation type="submission" date="2017-05" db="EMBL/GenBank/DDBJ databases">
        <title>Biotechnological potential of actinobacteria isolated from South African environments.</title>
        <authorList>
            <person name="Le Roes-Hill M."/>
            <person name="Prins A."/>
            <person name="Durrell K.A."/>
        </authorList>
    </citation>
    <scope>NUCLEOTIDE SEQUENCE [LARGE SCALE GENOMIC DNA]</scope>
    <source>
        <strain evidence="9">BS2</strain>
    </source>
</reference>
<gene>
    <name evidence="9" type="ORF">CA982_04060</name>
</gene>
<accession>A0A243QF34</accession>
<evidence type="ECO:0000313" key="9">
    <source>
        <dbReference type="EMBL" id="OUC80370.1"/>
    </source>
</evidence>
<protein>
    <submittedName>
        <fullName evidence="9">Acyl-CoA dehydrogenase</fullName>
    </submittedName>
</protein>
<feature type="domain" description="Acyl-CoA dehydrogenase/oxidase N-terminal" evidence="8">
    <location>
        <begin position="6"/>
        <end position="115"/>
    </location>
</feature>
<evidence type="ECO:0000256" key="2">
    <source>
        <dbReference type="ARBA" id="ARBA00009347"/>
    </source>
</evidence>
<keyword evidence="10" id="KW-1185">Reference proteome</keyword>
<comment type="cofactor">
    <cofactor evidence="1">
        <name>FAD</name>
        <dbReference type="ChEBI" id="CHEBI:57692"/>
    </cofactor>
</comment>
<dbReference type="FunFam" id="2.40.110.10:FF:000011">
    <property type="entry name" value="Acyl-CoA dehydrogenase FadE34"/>
    <property type="match status" value="1"/>
</dbReference>
<name>A0A243QF34_9ACTN</name>
<proteinExistence type="inferred from homology"/>
<dbReference type="Pfam" id="PF02770">
    <property type="entry name" value="Acyl-CoA_dh_M"/>
    <property type="match status" value="1"/>
</dbReference>
<feature type="domain" description="Acyl-CoA dehydrogenase/oxidase C-terminal" evidence="6">
    <location>
        <begin position="564"/>
        <end position="709"/>
    </location>
</feature>
<feature type="domain" description="Acyl-CoA dehydrogenase/oxidase C-terminal" evidence="6">
    <location>
        <begin position="198"/>
        <end position="329"/>
    </location>
</feature>
<evidence type="ECO:0000259" key="6">
    <source>
        <dbReference type="Pfam" id="PF00441"/>
    </source>
</evidence>
<dbReference type="InterPro" id="IPR037069">
    <property type="entry name" value="AcylCoA_DH/ox_N_sf"/>
</dbReference>
<dbReference type="GO" id="GO:0005886">
    <property type="term" value="C:plasma membrane"/>
    <property type="evidence" value="ECO:0007669"/>
    <property type="project" value="TreeGrafter"/>
</dbReference>
<dbReference type="RefSeq" id="WP_086534063.1">
    <property type="nucleotide sequence ID" value="NZ_NGFO01000003.1"/>
</dbReference>
<sequence>MSIALTEDHVELASVVRDFTVDRKVRAQARDRLDAAEEARPTFWPEVADLGWLGLHVAEEYGGSGYGVAELVVVTEEFGRAVAPGPFLPTVIASAILTRADDAARARWLRSLVDGTVTAGVALAPGLTESGGTVSGHVDAVLGVPLADLLVLIADDDVWVVESSDPGVEVGAQADLDPTRRSARVSLSDAAGTRLPRLAATALALTRTLVAAEAVGGARDALDTAVAYAKVREQFGRTIGSFQAVKHHCANMLVGAEAATAVVWDAARAADEEADALGLVAASAAALALPTYTRNAELNIQVHGGIGFTWEHDAHLHLRRAAVLQAFFGGQRPARDVYEYSAAGITRANSLDLPPEAEELRARVRADIADLAGLDDPVALRERLIDTGYVMPHWTRPWGRAADSVEQLVIEEEMAAAGVKRPDYSITGWVILTLIQQGTQDQIDRFVRPALLGDEVWCQLFSEPGAGSDAAAVSTRATRVDGGWRINGQKVWTSGAHLCRRGLATVRTDPDAPKHKGITAVLIDMSAPGVEVRPLRQITGGSEFNEVFFTDVFVPDADVVGTPNDGWAVARATLGNERVSIGGGAPGSDGAVQQMVALVQGYGDRVEGAATTVGEFLAVEDALRLLNLRRAARSVVGAGPGPEGNVTKLLLAEHLSDRAHLAAELLGPDVAFSAGPGKLAGLLILGARGMSIAGGTSEITRNQIAERILGLPRDPLNR</sequence>
<evidence type="ECO:0000256" key="1">
    <source>
        <dbReference type="ARBA" id="ARBA00001974"/>
    </source>
</evidence>
<dbReference type="AlphaFoldDB" id="A0A243QF34"/>
<dbReference type="EMBL" id="NGFO01000003">
    <property type="protein sequence ID" value="OUC80370.1"/>
    <property type="molecule type" value="Genomic_DNA"/>
</dbReference>
<dbReference type="Pfam" id="PF02771">
    <property type="entry name" value="Acyl-CoA_dh_N"/>
    <property type="match status" value="1"/>
</dbReference>